<evidence type="ECO:0000256" key="7">
    <source>
        <dbReference type="ARBA" id="ARBA00023204"/>
    </source>
</evidence>
<protein>
    <recommendedName>
        <fullName evidence="15">DNA polymerase theta (Helicase domain only)</fullName>
    </recommendedName>
</protein>
<dbReference type="InterPro" id="IPR001650">
    <property type="entry name" value="Helicase_C-like"/>
</dbReference>
<dbReference type="GO" id="GO:0006281">
    <property type="term" value="P:DNA repair"/>
    <property type="evidence" value="ECO:0007669"/>
    <property type="project" value="UniProtKB-KW"/>
</dbReference>
<dbReference type="SUPFAM" id="SSF158702">
    <property type="entry name" value="Sec63 N-terminal domain-like"/>
    <property type="match status" value="1"/>
</dbReference>
<keyword evidence="8" id="KW-0539">Nucleus</keyword>
<keyword evidence="4" id="KW-0378">Hydrolase</keyword>
<evidence type="ECO:0000256" key="1">
    <source>
        <dbReference type="ARBA" id="ARBA00004123"/>
    </source>
</evidence>
<dbReference type="InterPro" id="IPR014001">
    <property type="entry name" value="Helicase_ATP-bd"/>
</dbReference>
<feature type="region of interest" description="Disordered" evidence="10">
    <location>
        <begin position="1"/>
        <end position="86"/>
    </location>
</feature>
<keyword evidence="3" id="KW-0227">DNA damage</keyword>
<keyword evidence="6" id="KW-0067">ATP-binding</keyword>
<feature type="region of interest" description="Disordered" evidence="10">
    <location>
        <begin position="1388"/>
        <end position="1410"/>
    </location>
</feature>
<sequence>MRRTVVSTKGFRAPRASGSDGPSADTAVASSNAAATPPARSASAARKMLARDSTASGPYPSPSSSSAPRQKSSDGGRKTATAAAAVAAAGDVRAGTATLCRKSGGSSSLQAPRGLLSGHFSANFLRRASQREDQGWPRNSASAIATVVGRTAESTAVTTTAGQHTVAHANRDHTSRPRKRPRSPSPDNSYVDGTQDRYETASACSRAPLLNLGDGTERSDDIRSLAQVSIPRLSTARRLSTSHTPRTVFYPPSGEQPASCEHRTHDADVAGALSAPEFSLAPSTSSAPVTADFHVASQYPARAHAWGPAPAGPASTGTGDALAAASATDALRAPGHNPVAHVCKRTRSSGAADSEELRTSSDVVMTGSTTTTPTQDGKRFLSAVVQQRSDCATIPSTAPPSLPSSSQTDRSPYCSCASQMISPAPPAVPSTPIATSSALPSPAVLQLRARDLAAASLSSLGREASAPLSSPRLEYTEPPPSPPLADGAPAPAMGLMWCQARASATAAGADGDQLQSVLSRAPPASSVEELTWTQQQQQVPMHLSPVLAAVEEAEREECDEALEREMAEDLRMSTDIAFTPSGTGSGAPPFFSQSSMMEEEEKQVEGDSGEETIRIRGSDVTTLRAGSDSQVRGDSRMSGEQGRAHTFFSAEGGAGGLPIAGPSPPPSTAISDAPDQRALFRCGGHDGLPTSTDSVALAPLNSMGEPDCVFVRLPSAPSTWPIREATSPRPPSVLAPGEGVLPLGAAAAAAAGGSGGRGVGGTGPGRHRTTFSFRSLRADTSTATPPPDPFADPQPHPSQSSVATATVETFESPQGVGTPATERASLAASSPDLECSAKAYPSEPRLLSALPSGYLSPPRGPEPISMAREGAKGEGCCAQDDSLVRVVAPTSTPPPWKGTLLSPSDGLALLSRGTAPLLSDSYVAAQPQRYAAAGSSSVTALPARPGRTCFTLHSAVPIKATTSSSAAAIAEAAAAAPGVPAGVAPLAGTGTSYPPGEDCSYGSCSAELQQLTGRCAVLLQRAAAPAAFVEGAATATPSNATRTPSCTGSSHTTVCVREPVGSAQPAVPLPLSSAPATVALPRTPSAPTGEESARSRQSPLPQQTRLPPPTAATTERQQFGPPHKDSHPPAMLTVAAVMPFMDGTNAEVPIAAAPQPTPAAVVHDEAAHLHPREGRGMLSSVLLAPSQPPSPPFPHSAAADDTAGLFYGLPREVGHFYAARRGITSLYDWQHHVLTCPEVQQGGNFVYSLPTSGGKTLVAELSLLRCALNRRKSCFLVLPFVSLAEEKTMALQPLAAAFDFIVEGHYGSSGRFPLSEAPAVYVCTIEKANSLLNHLLEEGRADEVGAVVVDELHMVGEPRRGATLELFLSKLLMISAARQRQCDSVDAPASQRCGSASGAPPGQLEEDEHELEGFHPSTIVTRTAKAAMDPGPLQIIGMSATVPNLRTLAEWLRASCFECDFRPVPLRAYSVVGGLVLRDGRHNERNLSSGSVTEHLIELATEVPGASVLVFCASRQQCVDTAKGIVNYLRAQAIAGEKMSPAWMAGDGDESAESQPVSVLGVPFPTLAKGPATVAAVAAVPSQTSLAIKGLLADLQALAHDDTSQLSEVIPFGVAFHHGGLLAEERDLIETAFRRKHIRVLCCTSTLAAGVNLPARRVVIKTPYVGREFLTKSRYLQMCGRAGRAGLDPYGESYLLLSSRDQTRGHALMHGSVEPCCSQLLEDDQTLTRSLLECVGVGLVADHESACRWTDSLLSRWAVGPVDMIWQPHIAAVAAPVASAKATSAPPAEAETATCDSATGVSLTSRVAREDGADGAQDSESSRSAPGPSVPSPSHPVSPTSPPLTCVPPAAMHAMVCTSLIKLARCGLVRIFDTRSDAGVAAVRHNNISLATGTRTCTGSGGGGGAAATDGKNFDAASSAAVEALLSSAFSDGGHADGAAETRGTCPMQVHVTPFGSSSVRSCFSVEEALLLRDELDELQHTGLVLSDDLHLCYFLTPLREVGKCDWELLRLMMSRMSDSRQRIASLLGVDAYFIDQQAMGLGGPLEASEEGRRRLFTAKRFYVAMMLADVLAEVPMTTVEQRYNVSRGQLQSLMRSASMFSSSITSFCHAMEWFSLEAVLASFVKRLGFGVKPDLLPLMEIRGMQPSRARALWNAGFKKLATIAAADADDMVSKVKAMNPKDAKAAKFFAKRSALMVIRGANLALQSKIREKKDELQELTARCGRGGGGFRGVSLGGGGHGERK</sequence>
<dbReference type="InterPro" id="IPR011545">
    <property type="entry name" value="DEAD/DEAH_box_helicase_dom"/>
</dbReference>
<evidence type="ECO:0000256" key="8">
    <source>
        <dbReference type="ARBA" id="ARBA00023242"/>
    </source>
</evidence>
<dbReference type="InterPro" id="IPR048960">
    <property type="entry name" value="POLQ-like_helical"/>
</dbReference>
<feature type="region of interest" description="Disordered" evidence="10">
    <location>
        <begin position="778"/>
        <end position="820"/>
    </location>
</feature>
<gene>
    <name evidence="13" type="ORF">LSCM4_04789</name>
</gene>
<dbReference type="PROSITE" id="PS51194">
    <property type="entry name" value="HELICASE_CTER"/>
    <property type="match status" value="1"/>
</dbReference>
<dbReference type="SMART" id="SM00487">
    <property type="entry name" value="DEXDc"/>
    <property type="match status" value="1"/>
</dbReference>
<feature type="region of interest" description="Disordered" evidence="10">
    <location>
        <begin position="462"/>
        <end position="488"/>
    </location>
</feature>
<dbReference type="CDD" id="cd18795">
    <property type="entry name" value="SF2_C_Ski2"/>
    <property type="match status" value="1"/>
</dbReference>
<feature type="region of interest" description="Disordered" evidence="10">
    <location>
        <begin position="237"/>
        <end position="261"/>
    </location>
</feature>
<dbReference type="PROSITE" id="PS51192">
    <property type="entry name" value="HELICASE_ATP_BIND_1"/>
    <property type="match status" value="1"/>
</dbReference>
<evidence type="ECO:0000256" key="5">
    <source>
        <dbReference type="ARBA" id="ARBA00022806"/>
    </source>
</evidence>
<dbReference type="FunFam" id="1.10.3380.20:FF:000004">
    <property type="entry name" value="DNA polymerase theta (Helicase domain only), putative"/>
    <property type="match status" value="1"/>
</dbReference>
<comment type="catalytic activity">
    <reaction evidence="9">
        <text>ATP + H2O = ADP + phosphate + H(+)</text>
        <dbReference type="Rhea" id="RHEA:13065"/>
        <dbReference type="ChEBI" id="CHEBI:15377"/>
        <dbReference type="ChEBI" id="CHEBI:15378"/>
        <dbReference type="ChEBI" id="CHEBI:30616"/>
        <dbReference type="ChEBI" id="CHEBI:43474"/>
        <dbReference type="ChEBI" id="CHEBI:456216"/>
        <dbReference type="EC" id="5.6.2.4"/>
    </reaction>
</comment>
<dbReference type="PANTHER" id="PTHR47961:SF6">
    <property type="entry name" value="DNA-DIRECTED DNA POLYMERASE"/>
    <property type="match status" value="1"/>
</dbReference>
<dbReference type="Gene3D" id="3.40.50.300">
    <property type="entry name" value="P-loop containing nucleotide triphosphate hydrolases"/>
    <property type="match status" value="3"/>
</dbReference>
<dbReference type="GO" id="GO:0016787">
    <property type="term" value="F:hydrolase activity"/>
    <property type="evidence" value="ECO:0007669"/>
    <property type="project" value="UniProtKB-KW"/>
</dbReference>
<dbReference type="CDD" id="cd18026">
    <property type="entry name" value="DEXHc_POLQ-like"/>
    <property type="match status" value="1"/>
</dbReference>
<feature type="domain" description="Helicase C-terminal" evidence="12">
    <location>
        <begin position="1491"/>
        <end position="1732"/>
    </location>
</feature>
<comment type="caution">
    <text evidence="13">The sequence shown here is derived from an EMBL/GenBank/DDBJ whole genome shotgun (WGS) entry which is preliminary data.</text>
</comment>
<reference evidence="14" key="2">
    <citation type="journal article" date="2021" name="Sci. Data">
        <title>Chromosome-scale genome sequencing, assembly and annotation of six genomes from subfamily Leishmaniinae.</title>
        <authorList>
            <person name="Almutairi H."/>
            <person name="Urbaniak M.D."/>
            <person name="Bates M.D."/>
            <person name="Jariyapan N."/>
            <person name="Kwakye-Nuako G."/>
            <person name="Thomaz Soccol V."/>
            <person name="Al-Salem W.S."/>
            <person name="Dillon R.J."/>
            <person name="Bates P.A."/>
            <person name="Gatherer D."/>
        </authorList>
    </citation>
    <scope>NUCLEOTIDE SEQUENCE [LARGE SCALE GENOMIC DNA]</scope>
</reference>
<dbReference type="Pfam" id="PF21099">
    <property type="entry name" value="POLQ_helical"/>
    <property type="match status" value="1"/>
</dbReference>
<keyword evidence="14" id="KW-1185">Reference proteome</keyword>
<dbReference type="InterPro" id="IPR050474">
    <property type="entry name" value="Hel308_SKI2-like"/>
</dbReference>
<feature type="compositionally biased region" description="Low complexity" evidence="10">
    <location>
        <begin position="53"/>
        <end position="70"/>
    </location>
</feature>
<dbReference type="GO" id="GO:0005634">
    <property type="term" value="C:nucleus"/>
    <property type="evidence" value="ECO:0007669"/>
    <property type="project" value="UniProtKB-SubCell"/>
</dbReference>
<keyword evidence="5" id="KW-0347">Helicase</keyword>
<dbReference type="InterPro" id="IPR027417">
    <property type="entry name" value="P-loop_NTPase"/>
</dbReference>
<feature type="region of interest" description="Disordered" evidence="10">
    <location>
        <begin position="1066"/>
        <end position="1129"/>
    </location>
</feature>
<dbReference type="EMBL" id="JAFHLR010000023">
    <property type="protein sequence ID" value="KAG5478556.1"/>
    <property type="molecule type" value="Genomic_DNA"/>
</dbReference>
<feature type="compositionally biased region" description="Pro residues" evidence="10">
    <location>
        <begin position="784"/>
        <end position="796"/>
    </location>
</feature>
<evidence type="ECO:0000256" key="6">
    <source>
        <dbReference type="ARBA" id="ARBA00022840"/>
    </source>
</evidence>
<dbReference type="Gene3D" id="1.10.3380.20">
    <property type="match status" value="1"/>
</dbReference>
<accession>A0A836HIJ8</accession>
<keyword evidence="2" id="KW-0547">Nucleotide-binding</keyword>
<dbReference type="GeneID" id="92360704"/>
<evidence type="ECO:0008006" key="15">
    <source>
        <dbReference type="Google" id="ProtNLM"/>
    </source>
</evidence>
<reference evidence="14" key="1">
    <citation type="journal article" date="2021" name="Microbiol. Resour. Announc.">
        <title>LGAAP: Leishmaniinae Genome Assembly and Annotation Pipeline.</title>
        <authorList>
            <person name="Almutairi H."/>
            <person name="Urbaniak M.D."/>
            <person name="Bates M.D."/>
            <person name="Jariyapan N."/>
            <person name="Kwakye-Nuako G."/>
            <person name="Thomaz-Soccol V."/>
            <person name="Al-Salem W.S."/>
            <person name="Dillon R.J."/>
            <person name="Bates P.A."/>
            <person name="Gatherer D."/>
        </authorList>
    </citation>
    <scope>NUCLEOTIDE SEQUENCE [LARGE SCALE GENOMIC DNA]</scope>
</reference>
<dbReference type="SUPFAM" id="SSF52540">
    <property type="entry name" value="P-loop containing nucleoside triphosphate hydrolases"/>
    <property type="match status" value="1"/>
</dbReference>
<dbReference type="SMART" id="SM00490">
    <property type="entry name" value="HELICc"/>
    <property type="match status" value="1"/>
</dbReference>
<evidence type="ECO:0000256" key="4">
    <source>
        <dbReference type="ARBA" id="ARBA00022801"/>
    </source>
</evidence>
<dbReference type="Pfam" id="PF00270">
    <property type="entry name" value="DEAD"/>
    <property type="match status" value="1"/>
</dbReference>
<dbReference type="KEGG" id="loi:92360704"/>
<name>A0A836HIJ8_9TRYP</name>
<feature type="compositionally biased region" description="Low complexity" evidence="10">
    <location>
        <begin position="1066"/>
        <end position="1076"/>
    </location>
</feature>
<feature type="region of interest" description="Disordered" evidence="10">
    <location>
        <begin position="156"/>
        <end position="194"/>
    </location>
</feature>
<evidence type="ECO:0000313" key="13">
    <source>
        <dbReference type="EMBL" id="KAG5478556.1"/>
    </source>
</evidence>
<dbReference type="SMR" id="A0A836HIJ8"/>
<dbReference type="FunFam" id="3.40.50.300:FF:000813">
    <property type="entry name" value="helicase POLQ-like isoform X1"/>
    <property type="match status" value="1"/>
</dbReference>
<dbReference type="PANTHER" id="PTHR47961">
    <property type="entry name" value="DNA POLYMERASE THETA, PUTATIVE (AFU_ORTHOLOGUE AFUA_1G05260)-RELATED"/>
    <property type="match status" value="1"/>
</dbReference>
<dbReference type="GO" id="GO:0003676">
    <property type="term" value="F:nucleic acid binding"/>
    <property type="evidence" value="ECO:0007669"/>
    <property type="project" value="InterPro"/>
</dbReference>
<feature type="domain" description="Helicase ATP-binding" evidence="11">
    <location>
        <begin position="1236"/>
        <end position="1460"/>
    </location>
</feature>
<dbReference type="Pfam" id="PF20470">
    <property type="entry name" value="HTH_61"/>
    <property type="match status" value="1"/>
</dbReference>
<evidence type="ECO:0000256" key="3">
    <source>
        <dbReference type="ARBA" id="ARBA00022763"/>
    </source>
</evidence>
<feature type="region of interest" description="Disordered" evidence="10">
    <location>
        <begin position="332"/>
        <end position="360"/>
    </location>
</feature>
<evidence type="ECO:0000256" key="2">
    <source>
        <dbReference type="ARBA" id="ARBA00022741"/>
    </source>
</evidence>
<feature type="compositionally biased region" description="Low complexity" evidence="10">
    <location>
        <begin position="23"/>
        <end position="46"/>
    </location>
</feature>
<dbReference type="GO" id="GO:0005524">
    <property type="term" value="F:ATP binding"/>
    <property type="evidence" value="ECO:0007669"/>
    <property type="project" value="UniProtKB-KW"/>
</dbReference>
<feature type="compositionally biased region" description="Polar residues" evidence="10">
    <location>
        <begin position="798"/>
        <end position="812"/>
    </location>
</feature>
<dbReference type="Proteomes" id="UP000674143">
    <property type="component" value="Unassembled WGS sequence"/>
</dbReference>
<feature type="compositionally biased region" description="Pro residues" evidence="10">
    <location>
        <begin position="1828"/>
        <end position="1842"/>
    </location>
</feature>
<evidence type="ECO:0000313" key="14">
    <source>
        <dbReference type="Proteomes" id="UP000674143"/>
    </source>
</evidence>
<dbReference type="InterPro" id="IPR046931">
    <property type="entry name" value="HTH_61"/>
</dbReference>
<dbReference type="Pfam" id="PF00271">
    <property type="entry name" value="Helicase_C"/>
    <property type="match status" value="1"/>
</dbReference>
<evidence type="ECO:0000259" key="11">
    <source>
        <dbReference type="PROSITE" id="PS51192"/>
    </source>
</evidence>
<proteinExistence type="predicted"/>
<evidence type="ECO:0000256" key="9">
    <source>
        <dbReference type="ARBA" id="ARBA00048988"/>
    </source>
</evidence>
<evidence type="ECO:0000259" key="12">
    <source>
        <dbReference type="PROSITE" id="PS51194"/>
    </source>
</evidence>
<dbReference type="GO" id="GO:0043138">
    <property type="term" value="F:3'-5' DNA helicase activity"/>
    <property type="evidence" value="ECO:0007669"/>
    <property type="project" value="UniProtKB-EC"/>
</dbReference>
<feature type="region of interest" description="Disordered" evidence="10">
    <location>
        <begin position="1801"/>
        <end position="1842"/>
    </location>
</feature>
<keyword evidence="7" id="KW-0234">DNA repair</keyword>
<organism evidence="13 14">
    <name type="scientific">Leishmania orientalis</name>
    <dbReference type="NCBI Taxonomy" id="2249476"/>
    <lineage>
        <taxon>Eukaryota</taxon>
        <taxon>Discoba</taxon>
        <taxon>Euglenozoa</taxon>
        <taxon>Kinetoplastea</taxon>
        <taxon>Metakinetoplastina</taxon>
        <taxon>Trypanosomatida</taxon>
        <taxon>Trypanosomatidae</taxon>
        <taxon>Leishmaniinae</taxon>
        <taxon>Leishmania</taxon>
    </lineage>
</organism>
<comment type="subcellular location">
    <subcellularLocation>
        <location evidence="1">Nucleus</location>
    </subcellularLocation>
</comment>
<evidence type="ECO:0000256" key="10">
    <source>
        <dbReference type="SAM" id="MobiDB-lite"/>
    </source>
</evidence>
<dbReference type="RefSeq" id="XP_067063217.1">
    <property type="nucleotide sequence ID" value="XM_067206770.1"/>
</dbReference>